<dbReference type="Proteomes" id="UP000267844">
    <property type="component" value="Unassembled WGS sequence"/>
</dbReference>
<evidence type="ECO:0000313" key="2">
    <source>
        <dbReference type="Proteomes" id="UP000267844"/>
    </source>
</evidence>
<accession>A0A427BKM4</accession>
<sequence>MSKFMNMFRFYANEDKKYQLENDLTKALAVTLQENNLFLFKALEDLLTKDDFKKIINSDFSTSSIEISIQRDTKTISKPDKVYAISVSENELDINSLLKHSEGVINTEITDLVIEINNSETTNNFKVALIFEVKRNNVNTSRQLFDQVISIFRSKDDEFDFDQFIINEAEDLIQVKDWSWQKVMSTAHQIHNFQQLMQNKSKILEDFIELVVDHNQLWKPKTSLEQTPATFNRVIKERIKLAVPEAFRLNYSDRNGLVLNEVSWANELIIYDYLAKENPTIQFSVYPANTKAQGQVIFNKSENPIIKKELIIMGIPYQVEVNYHLKFSSFQSFFTSIDFNENDLLKDPIYTRDNFKKYAGRRLRNNNDWLEVQNFFDQYFKPEFDWRKKCNWQNKVIGSNRSRFDLSFSYACSINIDYKNLQQHDTDVDDLSKLTEYLLAVKE</sequence>
<comment type="caution">
    <text evidence="1">The sequence shown here is derived from an EMBL/GenBank/DDBJ whole genome shotgun (WGS) entry which is preliminary data.</text>
</comment>
<gene>
    <name evidence="1" type="ORF">EGI89_10040</name>
</gene>
<dbReference type="RefSeq" id="WP_125350091.1">
    <property type="nucleotide sequence ID" value="NZ_RHPN01000021.1"/>
</dbReference>
<protein>
    <submittedName>
        <fullName evidence="1">Uncharacterized protein</fullName>
    </submittedName>
</protein>
<organism evidence="1 2">
    <name type="scientific">Empedobacter falsenii</name>
    <dbReference type="NCBI Taxonomy" id="343874"/>
    <lineage>
        <taxon>Bacteria</taxon>
        <taxon>Pseudomonadati</taxon>
        <taxon>Bacteroidota</taxon>
        <taxon>Flavobacteriia</taxon>
        <taxon>Flavobacteriales</taxon>
        <taxon>Weeksellaceae</taxon>
        <taxon>Empedobacter</taxon>
    </lineage>
</organism>
<proteinExistence type="predicted"/>
<dbReference type="EMBL" id="RHPO01000021">
    <property type="protein sequence ID" value="RRT90069.1"/>
    <property type="molecule type" value="Genomic_DNA"/>
</dbReference>
<dbReference type="AlphaFoldDB" id="A0A427BKM4"/>
<name>A0A427BKM4_9FLAO</name>
<reference evidence="1 2" key="1">
    <citation type="submission" date="2018-10" db="EMBL/GenBank/DDBJ databases">
        <title>Transmission dynamics of multidrug resistant bacteria on intensive care unit surfaces.</title>
        <authorList>
            <person name="D'Souza A.W."/>
            <person name="Potter R.F."/>
            <person name="Wallace M."/>
            <person name="Shupe A."/>
            <person name="Patel S."/>
            <person name="Sun S."/>
            <person name="Gul D."/>
            <person name="Kwon J.H."/>
            <person name="Andleeb S."/>
            <person name="Burnham C.-A.D."/>
            <person name="Dantas G."/>
        </authorList>
    </citation>
    <scope>NUCLEOTIDE SEQUENCE [LARGE SCALE GENOMIC DNA]</scope>
    <source>
        <strain evidence="1 2">WF_348</strain>
    </source>
</reference>
<evidence type="ECO:0000313" key="1">
    <source>
        <dbReference type="EMBL" id="RRT90069.1"/>
    </source>
</evidence>